<dbReference type="SUPFAM" id="SSF46785">
    <property type="entry name" value="Winged helix' DNA-binding domain"/>
    <property type="match status" value="1"/>
</dbReference>
<dbReference type="SMART" id="SM00418">
    <property type="entry name" value="HTH_ARSR"/>
    <property type="match status" value="1"/>
</dbReference>
<accession>I2F568</accession>
<dbReference type="PROSITE" id="PS50987">
    <property type="entry name" value="HTH_ARSR_2"/>
    <property type="match status" value="1"/>
</dbReference>
<dbReference type="InterPro" id="IPR036388">
    <property type="entry name" value="WH-like_DNA-bd_sf"/>
</dbReference>
<keyword evidence="6" id="KW-1185">Reference proteome</keyword>
<dbReference type="eggNOG" id="COG0640">
    <property type="taxonomic scope" value="Bacteria"/>
</dbReference>
<dbReference type="PANTHER" id="PTHR33154">
    <property type="entry name" value="TRANSCRIPTIONAL REGULATOR, ARSR FAMILY"/>
    <property type="match status" value="1"/>
</dbReference>
<evidence type="ECO:0000256" key="2">
    <source>
        <dbReference type="ARBA" id="ARBA00023125"/>
    </source>
</evidence>
<dbReference type="InterPro" id="IPR051081">
    <property type="entry name" value="HTH_MetalResp_TranReg"/>
</dbReference>
<dbReference type="GO" id="GO:0003700">
    <property type="term" value="F:DNA-binding transcription factor activity"/>
    <property type="evidence" value="ECO:0007669"/>
    <property type="project" value="InterPro"/>
</dbReference>
<dbReference type="InterPro" id="IPR001845">
    <property type="entry name" value="HTH_ArsR_DNA-bd_dom"/>
</dbReference>
<evidence type="ECO:0000256" key="1">
    <source>
        <dbReference type="ARBA" id="ARBA00023015"/>
    </source>
</evidence>
<dbReference type="Pfam" id="PF12840">
    <property type="entry name" value="HTH_20"/>
    <property type="match status" value="1"/>
</dbReference>
<evidence type="ECO:0000313" key="6">
    <source>
        <dbReference type="Proteomes" id="UP000002881"/>
    </source>
</evidence>
<gene>
    <name evidence="5" type="ORF">Theba_1383</name>
</gene>
<dbReference type="PRINTS" id="PR00778">
    <property type="entry name" value="HTHARSR"/>
</dbReference>
<protein>
    <submittedName>
        <fullName evidence="5">Putative transcriptional regulator</fullName>
    </submittedName>
</protein>
<proteinExistence type="predicted"/>
<sequence length="363" mass="42175">MNWLNKVEVRSSTACDLLHGMFRLNNNDRFLELFASPQFKGKFEPYRNIQTWVTETRELLTSDIVEKLKEFFDWETFLGMCLLPDITHSNLESASQLIEFVQEMPERVLLIHFIYSGYGPRMGTIDMDAFDKIMKNDRDMLLFVSNDMSFSIERKAILFEMLSHPERTKEDLLYLLEWFYENVFSTIEPRIAKIHSKAVNEIEREISDSGEKFLRAIIKNIDYTRNEVLERTVICPSYFSEFLISNASIPFVKEDMYTIGFRFKEVMAIPKEALEITAETFDALAHEKRLAIIRYLSAGRSSGNELARALNLSNYEVGEHIGILREAGMVLAEKANQVTYFTLDKAIVRQEISRALEDLLESS</sequence>
<dbReference type="GO" id="GO:0003677">
    <property type="term" value="F:DNA binding"/>
    <property type="evidence" value="ECO:0007669"/>
    <property type="project" value="UniProtKB-KW"/>
</dbReference>
<reference evidence="5 6" key="1">
    <citation type="journal article" date="2012" name="Genome Biol. Evol.">
        <title>Genome Sequence of the Mesophilic Thermotogales Bacterium Mesotoga prima MesG1.Ag.4.2 Reveals the Largest Thermotogales Genome To Date.</title>
        <authorList>
            <person name="Zhaxybayeva O."/>
            <person name="Swithers K.S."/>
            <person name="Foght J."/>
            <person name="Green A.G."/>
            <person name="Bruce D."/>
            <person name="Detter C."/>
            <person name="Han S."/>
            <person name="Teshima H."/>
            <person name="Han J."/>
            <person name="Woyke T."/>
            <person name="Pitluck S."/>
            <person name="Nolan M."/>
            <person name="Ivanova N."/>
            <person name="Pati A."/>
            <person name="Land M.L."/>
            <person name="Dlutek M."/>
            <person name="Doolittle W.F."/>
            <person name="Noll K.M."/>
            <person name="Nesbo C.L."/>
        </authorList>
    </citation>
    <scope>NUCLEOTIDE SEQUENCE [LARGE SCALE GENOMIC DNA]</scope>
    <source>
        <strain evidence="6">mesG1.Ag.4.2</strain>
    </source>
</reference>
<dbReference type="InterPro" id="IPR036390">
    <property type="entry name" value="WH_DNA-bd_sf"/>
</dbReference>
<keyword evidence="1" id="KW-0805">Transcription regulation</keyword>
<organism evidence="5 6">
    <name type="scientific">Mesotoga prima MesG1.Ag.4.2</name>
    <dbReference type="NCBI Taxonomy" id="660470"/>
    <lineage>
        <taxon>Bacteria</taxon>
        <taxon>Thermotogati</taxon>
        <taxon>Thermotogota</taxon>
        <taxon>Thermotogae</taxon>
        <taxon>Kosmotogales</taxon>
        <taxon>Kosmotogaceae</taxon>
        <taxon>Mesotoga</taxon>
    </lineage>
</organism>
<dbReference type="AlphaFoldDB" id="I2F568"/>
<dbReference type="CDD" id="cd00090">
    <property type="entry name" value="HTH_ARSR"/>
    <property type="match status" value="1"/>
</dbReference>
<evidence type="ECO:0000313" key="5">
    <source>
        <dbReference type="EMBL" id="AFK07071.1"/>
    </source>
</evidence>
<name>I2F568_9BACT</name>
<evidence type="ECO:0000259" key="4">
    <source>
        <dbReference type="PROSITE" id="PS50987"/>
    </source>
</evidence>
<dbReference type="KEGG" id="mpg:Theba_1383"/>
<dbReference type="InterPro" id="IPR011991">
    <property type="entry name" value="ArsR-like_HTH"/>
</dbReference>
<dbReference type="Proteomes" id="UP000002881">
    <property type="component" value="Chromosome"/>
</dbReference>
<feature type="domain" description="HTH arsR-type" evidence="4">
    <location>
        <begin position="269"/>
        <end position="363"/>
    </location>
</feature>
<keyword evidence="3" id="KW-0804">Transcription</keyword>
<evidence type="ECO:0000256" key="3">
    <source>
        <dbReference type="ARBA" id="ARBA00023163"/>
    </source>
</evidence>
<dbReference type="EMBL" id="CP003532">
    <property type="protein sequence ID" value="AFK07071.1"/>
    <property type="molecule type" value="Genomic_DNA"/>
</dbReference>
<dbReference type="PANTHER" id="PTHR33154:SF18">
    <property type="entry name" value="ARSENICAL RESISTANCE OPERON REPRESSOR"/>
    <property type="match status" value="1"/>
</dbReference>
<dbReference type="HOGENOM" id="CLU_756061_0_0_0"/>
<dbReference type="Gene3D" id="1.10.10.10">
    <property type="entry name" value="Winged helix-like DNA-binding domain superfamily/Winged helix DNA-binding domain"/>
    <property type="match status" value="1"/>
</dbReference>
<keyword evidence="2" id="KW-0238">DNA-binding</keyword>